<dbReference type="SUPFAM" id="SSF56801">
    <property type="entry name" value="Acetyl-CoA synthetase-like"/>
    <property type="match status" value="1"/>
</dbReference>
<organism evidence="5">
    <name type="scientific">Heligmosomoides polygyrus</name>
    <name type="common">Parasitic roundworm</name>
    <dbReference type="NCBI Taxonomy" id="6339"/>
    <lineage>
        <taxon>Eukaryota</taxon>
        <taxon>Metazoa</taxon>
        <taxon>Ecdysozoa</taxon>
        <taxon>Nematoda</taxon>
        <taxon>Chromadorea</taxon>
        <taxon>Rhabditida</taxon>
        <taxon>Rhabditina</taxon>
        <taxon>Rhabditomorpha</taxon>
        <taxon>Strongyloidea</taxon>
        <taxon>Heligmosomidae</taxon>
        <taxon>Heligmosomoides</taxon>
    </lineage>
</organism>
<dbReference type="EC" id="6.2.1.3" evidence="3"/>
<reference evidence="5" key="1">
    <citation type="submission" date="2018-11" db="EMBL/GenBank/DDBJ databases">
        <authorList>
            <consortium name="Pathogen Informatics"/>
        </authorList>
    </citation>
    <scope>NUCLEOTIDE SEQUENCE [LARGE SCALE GENOMIC DNA]</scope>
</reference>
<dbReference type="GO" id="GO:0016020">
    <property type="term" value="C:membrane"/>
    <property type="evidence" value="ECO:0007669"/>
    <property type="project" value="TreeGrafter"/>
</dbReference>
<proteinExistence type="predicted"/>
<dbReference type="EMBL" id="UZAH01031821">
    <property type="protein sequence ID" value="VDP18042.1"/>
    <property type="molecule type" value="Genomic_DNA"/>
</dbReference>
<keyword evidence="1" id="KW-0436">Ligase</keyword>
<name>A0A3P8ATW7_HELPZ</name>
<dbReference type="InterPro" id="IPR042099">
    <property type="entry name" value="ANL_N_sf"/>
</dbReference>
<dbReference type="PANTHER" id="PTHR43272">
    <property type="entry name" value="LONG-CHAIN-FATTY-ACID--COA LIGASE"/>
    <property type="match status" value="1"/>
</dbReference>
<dbReference type="GO" id="GO:0005783">
    <property type="term" value="C:endoplasmic reticulum"/>
    <property type="evidence" value="ECO:0007669"/>
    <property type="project" value="TreeGrafter"/>
</dbReference>
<dbReference type="Pfam" id="PF00501">
    <property type="entry name" value="AMP-binding"/>
    <property type="match status" value="1"/>
</dbReference>
<feature type="domain" description="AMP-dependent synthetase/ligase" evidence="4">
    <location>
        <begin position="7"/>
        <end position="254"/>
    </location>
</feature>
<keyword evidence="2" id="KW-0443">Lipid metabolism</keyword>
<dbReference type="GO" id="GO:0004467">
    <property type="term" value="F:long-chain fatty acid-CoA ligase activity"/>
    <property type="evidence" value="ECO:0007669"/>
    <property type="project" value="UniProtKB-EC"/>
</dbReference>
<protein>
    <recommendedName>
        <fullName evidence="3">long-chain-fatty-acid--CoA ligase</fullName>
        <ecNumber evidence="3">6.2.1.3</ecNumber>
    </recommendedName>
</protein>
<accession>A0A3P8ATW7</accession>
<evidence type="ECO:0000259" key="4">
    <source>
        <dbReference type="Pfam" id="PF00501"/>
    </source>
</evidence>
<gene>
    <name evidence="5" type="ORF">HPBE_LOCUS20053</name>
</gene>
<dbReference type="OrthoDB" id="1700726at2759"/>
<dbReference type="InterPro" id="IPR000873">
    <property type="entry name" value="AMP-dep_synth/lig_dom"/>
</dbReference>
<keyword evidence="2" id="KW-0276">Fatty acid metabolism</keyword>
<evidence type="ECO:0000256" key="2">
    <source>
        <dbReference type="ARBA" id="ARBA00022832"/>
    </source>
</evidence>
<dbReference type="AlphaFoldDB" id="A0A3P8ATW7"/>
<evidence type="ECO:0000256" key="1">
    <source>
        <dbReference type="ARBA" id="ARBA00022598"/>
    </source>
</evidence>
<evidence type="ECO:0000313" key="5">
    <source>
        <dbReference type="EMBL" id="VDP18042.1"/>
    </source>
</evidence>
<dbReference type="Gene3D" id="3.40.50.12780">
    <property type="entry name" value="N-terminal domain of ligase-like"/>
    <property type="match status" value="1"/>
</dbReference>
<evidence type="ECO:0000256" key="3">
    <source>
        <dbReference type="ARBA" id="ARBA00026121"/>
    </source>
</evidence>
<dbReference type="PANTHER" id="PTHR43272:SF43">
    <property type="entry name" value="LONG-CHAIN-FATTY-ACID--COA LIGASE"/>
    <property type="match status" value="1"/>
</dbReference>
<sequence length="434" mass="48716">MASATSALHVYTSGTTGTPKGVVITHRNILANISAWIFVIDRFIPEAVISYLPLSHMMEQVTHWTMLIVGARLGYFSGSIPRLLDDINALRPTAFPVVPRLLNRLYDAIQSKVQKGGVMTRMAYRLAYSKKLALLKKGITTKESLWDRLVFNKVQAQIGGRVHTMATGSAPISAEVLETCRVALGVTIVEAYGQTECTAMATMTWPGDWQGGHCGGVAPCCNFKLIDVPELNYYAKDGKGEIMIRGPSVSQGYYKDPEKTAELFDEQGFLHTGDVGELLPNGTIRIIDRKKHIFKLAQGEYVAPEKIENVYIRSPVLQQIFVDGNSLERWLIAVVVPEPKVMEDWNERHGKPGRSLQEICSDQRAHDYVLSQLQEIGKENKLNSIEQVKRVYLELEPFTVENGLLTPTLKSKRPQLRQKYKDVIARIYEENRNL</sequence>